<dbReference type="Proteomes" id="UP000077069">
    <property type="component" value="Unassembled WGS sequence"/>
</dbReference>
<evidence type="ECO:0000313" key="3">
    <source>
        <dbReference type="Proteomes" id="UP000077069"/>
    </source>
</evidence>
<dbReference type="InParanoid" id="A0A177CJP1"/>
<dbReference type="EMBL" id="KV441551">
    <property type="protein sequence ID" value="OAG07088.1"/>
    <property type="molecule type" value="Genomic_DNA"/>
</dbReference>
<feature type="compositionally biased region" description="Basic and acidic residues" evidence="1">
    <location>
        <begin position="50"/>
        <end position="65"/>
    </location>
</feature>
<dbReference type="GeneID" id="28761725"/>
<evidence type="ECO:0000313" key="2">
    <source>
        <dbReference type="EMBL" id="OAG07088.1"/>
    </source>
</evidence>
<protein>
    <submittedName>
        <fullName evidence="2">Uncharacterized protein</fullName>
    </submittedName>
</protein>
<dbReference type="RefSeq" id="XP_018037453.1">
    <property type="nucleotide sequence ID" value="XM_018178239.1"/>
</dbReference>
<reference evidence="2 3" key="1">
    <citation type="submission" date="2016-05" db="EMBL/GenBank/DDBJ databases">
        <title>Comparative analysis of secretome profiles of manganese(II)-oxidizing ascomycete fungi.</title>
        <authorList>
            <consortium name="DOE Joint Genome Institute"/>
            <person name="Zeiner C.A."/>
            <person name="Purvine S.O."/>
            <person name="Zink E.M."/>
            <person name="Wu S."/>
            <person name="Pasa-Tolic L."/>
            <person name="Chaput D.L."/>
            <person name="Haridas S."/>
            <person name="Grigoriev I.V."/>
            <person name="Santelli C.M."/>
            <person name="Hansel C.M."/>
        </authorList>
    </citation>
    <scope>NUCLEOTIDE SEQUENCE [LARGE SCALE GENOMIC DNA]</scope>
    <source>
        <strain evidence="2 3">AP3s5-JAC2a</strain>
    </source>
</reference>
<sequence>MGYHTARDRIGDAPAITGGPFTLSNTPCGPGHVVRVSPRSLMGSTVDTNGDERQSHAMRSKHGEQESGPQACRPSLAHACLRADLPARARPYRSRPRRAFGTSKVQDERENGRMQERAEANAHYVIGCAAVTVLTRGLVGSLSCFGDAAWL</sequence>
<feature type="region of interest" description="Disordered" evidence="1">
    <location>
        <begin position="87"/>
        <end position="111"/>
    </location>
</feature>
<keyword evidence="3" id="KW-1185">Reference proteome</keyword>
<evidence type="ECO:0000256" key="1">
    <source>
        <dbReference type="SAM" id="MobiDB-lite"/>
    </source>
</evidence>
<organism evidence="2 3">
    <name type="scientific">Paraphaeosphaeria sporulosa</name>
    <dbReference type="NCBI Taxonomy" id="1460663"/>
    <lineage>
        <taxon>Eukaryota</taxon>
        <taxon>Fungi</taxon>
        <taxon>Dikarya</taxon>
        <taxon>Ascomycota</taxon>
        <taxon>Pezizomycotina</taxon>
        <taxon>Dothideomycetes</taxon>
        <taxon>Pleosporomycetidae</taxon>
        <taxon>Pleosporales</taxon>
        <taxon>Massarineae</taxon>
        <taxon>Didymosphaeriaceae</taxon>
        <taxon>Paraphaeosphaeria</taxon>
    </lineage>
</organism>
<name>A0A177CJP1_9PLEO</name>
<dbReference type="AlphaFoldDB" id="A0A177CJP1"/>
<accession>A0A177CJP1</accession>
<feature type="region of interest" description="Disordered" evidence="1">
    <location>
        <begin position="1"/>
        <end position="72"/>
    </location>
</feature>
<gene>
    <name evidence="2" type="ORF">CC84DRAFT_1163324</name>
</gene>
<feature type="compositionally biased region" description="Basic and acidic residues" evidence="1">
    <location>
        <begin position="1"/>
        <end position="11"/>
    </location>
</feature>
<proteinExistence type="predicted"/>